<dbReference type="RefSeq" id="WP_160609025.1">
    <property type="nucleotide sequence ID" value="NZ_WTYF01000004.1"/>
</dbReference>
<feature type="domain" description="Endonuclease/exonuclease/phosphatase" evidence="1">
    <location>
        <begin position="13"/>
        <end position="225"/>
    </location>
</feature>
<evidence type="ECO:0000313" key="2">
    <source>
        <dbReference type="EMBL" id="MXO52378.1"/>
    </source>
</evidence>
<proteinExistence type="predicted"/>
<keyword evidence="3" id="KW-1185">Reference proteome</keyword>
<gene>
    <name evidence="2" type="ORF">GRI42_13790</name>
</gene>
<dbReference type="InterPro" id="IPR005135">
    <property type="entry name" value="Endo/exonuclease/phosphatase"/>
</dbReference>
<accession>A0A844Y5Q9</accession>
<reference evidence="2 3" key="1">
    <citation type="submission" date="2019-12" db="EMBL/GenBank/DDBJ databases">
        <title>Genomic-based taxomic classification of the family Erythrobacteraceae.</title>
        <authorList>
            <person name="Xu L."/>
        </authorList>
    </citation>
    <scope>NUCLEOTIDE SEQUENCE [LARGE SCALE GENOMIC DNA]</scope>
    <source>
        <strain evidence="2 3">DSM 16225</strain>
    </source>
</reference>
<dbReference type="EMBL" id="WTYF01000004">
    <property type="protein sequence ID" value="MXO52378.1"/>
    <property type="molecule type" value="Genomic_DNA"/>
</dbReference>
<dbReference type="Proteomes" id="UP000444185">
    <property type="component" value="Unassembled WGS sequence"/>
</dbReference>
<name>A0A844Y5Q9_9SPHN</name>
<comment type="caution">
    <text evidence="2">The sequence shown here is derived from an EMBL/GenBank/DDBJ whole genome shotgun (WGS) entry which is preliminary data.</text>
</comment>
<dbReference type="AlphaFoldDB" id="A0A844Y5Q9"/>
<dbReference type="OrthoDB" id="4482443at2"/>
<protein>
    <recommendedName>
        <fullName evidence="1">Endonuclease/exonuclease/phosphatase domain-containing protein</fullName>
    </recommendedName>
</protein>
<dbReference type="SUPFAM" id="SSF56219">
    <property type="entry name" value="DNase I-like"/>
    <property type="match status" value="1"/>
</dbReference>
<evidence type="ECO:0000259" key="1">
    <source>
        <dbReference type="Pfam" id="PF03372"/>
    </source>
</evidence>
<organism evidence="2 3">
    <name type="scientific">Qipengyuania gaetbuli</name>
    <dbReference type="NCBI Taxonomy" id="266952"/>
    <lineage>
        <taxon>Bacteria</taxon>
        <taxon>Pseudomonadati</taxon>
        <taxon>Pseudomonadota</taxon>
        <taxon>Alphaproteobacteria</taxon>
        <taxon>Sphingomonadales</taxon>
        <taxon>Erythrobacteraceae</taxon>
        <taxon>Qipengyuania</taxon>
    </lineage>
</organism>
<dbReference type="Pfam" id="PF03372">
    <property type="entry name" value="Exo_endo_phos"/>
    <property type="match status" value="1"/>
</dbReference>
<evidence type="ECO:0000313" key="3">
    <source>
        <dbReference type="Proteomes" id="UP000444185"/>
    </source>
</evidence>
<dbReference type="GO" id="GO:0003824">
    <property type="term" value="F:catalytic activity"/>
    <property type="evidence" value="ECO:0007669"/>
    <property type="project" value="InterPro"/>
</dbReference>
<dbReference type="InterPro" id="IPR036691">
    <property type="entry name" value="Endo/exonu/phosph_ase_sf"/>
</dbReference>
<dbReference type="Gene3D" id="3.60.10.10">
    <property type="entry name" value="Endonuclease/exonuclease/phosphatase"/>
    <property type="match status" value="1"/>
</dbReference>
<sequence length="235" mass="26016">MSADGKPAKLTVATFNTEWRRAHSDDAVLIRERLGRVDIVCLTEADRKFFGEEGHVLAAAGPDGSRTKVLLWSRQPWTAVDEGESALAGYYLAATTDTALGPLRVYGIVIPYRFSGVRYGNPKRQTWELHRAFLTALDDRLPNRPERSIVLGDFNQRIPRKYQPQSIFDELDRVVLGKFAPATAGLIAGIERQAIDHICLSPDLQLQHLDAISNVGPAGRLISDHFGLRVKCVAA</sequence>